<sequence length="557" mass="62093">MPSHSPWIHTPPPEKSFRSIFRWGDPHTFKHPNPRLHAMLKETFGLGDRDFLTPRFTGEERVSETLPVPLPLPFIQAMEKAMGPEQVQRDAFNRIRYSTGKTTEEALALRHHHTEGITDLVVHPRHKRDVQAIVSLCHEHRIPLSVYGGGSSVTLGHRMEKGGVTLVMATHMNRVLSLNEEDHAVTVEAGISGPDYEAALNEAPKRFGALRPYTCGHFPQSFEFSTVGGWILTLGSGQASSYYGDAADLLLAVEVITPRGEIVTQSVPATATGPKIQDIFKGSEGAFGVLVSVTLKIFRKMPENTRRFSFIFPDWKRAVAASREITQAQCGMPAVFRISDAEETDVALKLYGVEGGPLDSLMRFSGYRPMERCLALGTAEGEAGFSRNVAKNVRRIAKKFGAMGLTSYPVHKWEHGRYLDPYMREDLLDFGIIIDTLETGVTWSALHRVHDSVRAFIKARPQTVCMTHASHFYPQGTNLYFIFIARMEDLDSYRAFHREIIERILHAGGTLSHHHGVGRMMGPFMEKQLGGESMELLRAVKKHLDPHGILGPGVMGL</sequence>
<dbReference type="Proteomes" id="UP000318307">
    <property type="component" value="Unassembled WGS sequence"/>
</dbReference>
<dbReference type="GO" id="GO:0008610">
    <property type="term" value="P:lipid biosynthetic process"/>
    <property type="evidence" value="ECO:0007669"/>
    <property type="project" value="InterPro"/>
</dbReference>
<dbReference type="OrthoDB" id="9811557at2"/>
<feature type="domain" description="FAD-binding PCMH-type" evidence="8">
    <location>
        <begin position="114"/>
        <end position="300"/>
    </location>
</feature>
<dbReference type="InterPro" id="IPR016169">
    <property type="entry name" value="FAD-bd_PCMH_sub2"/>
</dbReference>
<reference evidence="9 10" key="1">
    <citation type="submission" date="2019-07" db="EMBL/GenBank/DDBJ databases">
        <title>Genome sequencing of 100 strains of the haloalkaliphilic chemolithoautotrophic sulfur-oxidizing bacterium Thioalkalivibrio.</title>
        <authorList>
            <person name="Muyzer G."/>
        </authorList>
    </citation>
    <scope>NUCLEOTIDE SEQUENCE [LARGE SCALE GENOMIC DNA]</scope>
    <source>
        <strain evidence="9 10">ASO4-4</strain>
    </source>
</reference>
<dbReference type="SUPFAM" id="SSF55103">
    <property type="entry name" value="FAD-linked oxidases, C-terminal domain"/>
    <property type="match status" value="1"/>
</dbReference>
<evidence type="ECO:0000256" key="5">
    <source>
        <dbReference type="PIRSR" id="PIRSR625650-2"/>
    </source>
</evidence>
<evidence type="ECO:0000256" key="7">
    <source>
        <dbReference type="PIRSR" id="PIRSR625650-4"/>
    </source>
</evidence>
<dbReference type="EMBL" id="VLLC01000011">
    <property type="protein sequence ID" value="TWI72288.1"/>
    <property type="molecule type" value="Genomic_DNA"/>
</dbReference>
<feature type="active site" description="Proton donor/acceptor" evidence="4">
    <location>
        <position position="480"/>
    </location>
</feature>
<organism evidence="9 10">
    <name type="scientific">Desulfobotulus alkaliphilus</name>
    <dbReference type="NCBI Taxonomy" id="622671"/>
    <lineage>
        <taxon>Bacteria</taxon>
        <taxon>Pseudomonadati</taxon>
        <taxon>Thermodesulfobacteriota</taxon>
        <taxon>Desulfobacteria</taxon>
        <taxon>Desulfobacterales</taxon>
        <taxon>Desulfobacteraceae</taxon>
        <taxon>Desulfobotulus</taxon>
    </lineage>
</organism>
<comment type="caution">
    <text evidence="9">The sequence shown here is derived from an EMBL/GenBank/DDBJ whole genome shotgun (WGS) entry which is preliminary data.</text>
</comment>
<dbReference type="Gene3D" id="1.10.45.10">
    <property type="entry name" value="Vanillyl-alcohol Oxidase, Chain A, domain 4"/>
    <property type="match status" value="1"/>
</dbReference>
<dbReference type="PROSITE" id="PS51387">
    <property type="entry name" value="FAD_PCMH"/>
    <property type="match status" value="1"/>
</dbReference>
<keyword evidence="3 6" id="KW-0274">FAD</keyword>
<feature type="binding site" evidence="6">
    <location>
        <begin position="233"/>
        <end position="236"/>
    </location>
    <ligand>
        <name>FAD</name>
        <dbReference type="ChEBI" id="CHEBI:57692"/>
    </ligand>
</feature>
<dbReference type="InterPro" id="IPR025650">
    <property type="entry name" value="Alkyl-DHAP_Synthase"/>
</dbReference>
<protein>
    <submittedName>
        <fullName evidence="9">Alkyldihydroxyacetonephosphate synthase</fullName>
    </submittedName>
</protein>
<dbReference type="InterPro" id="IPR006094">
    <property type="entry name" value="Oxid_FAD_bind_N"/>
</dbReference>
<comment type="cofactor">
    <cofactor evidence="6">
        <name>FAD</name>
        <dbReference type="ChEBI" id="CHEBI:57692"/>
    </cofactor>
</comment>
<dbReference type="SUPFAM" id="SSF56176">
    <property type="entry name" value="FAD-binding/transporter-associated domain-like"/>
    <property type="match status" value="1"/>
</dbReference>
<comment type="similarity">
    <text evidence="1">Belongs to the FAD-binding oxidoreductase/transferase type 4 family.</text>
</comment>
<evidence type="ECO:0000313" key="9">
    <source>
        <dbReference type="EMBL" id="TWI72288.1"/>
    </source>
</evidence>
<gene>
    <name evidence="9" type="ORF">LZ24_01696</name>
</gene>
<keyword evidence="2" id="KW-0285">Flavoprotein</keyword>
<dbReference type="PANTHER" id="PTHR46568">
    <property type="entry name" value="ALKYLDIHYDROXYACETONEPHOSPHATE SYNTHASE, PEROXISOMAL"/>
    <property type="match status" value="1"/>
</dbReference>
<dbReference type="InterPro" id="IPR016164">
    <property type="entry name" value="FAD-linked_Oxase-like_C"/>
</dbReference>
<evidence type="ECO:0000256" key="6">
    <source>
        <dbReference type="PIRSR" id="PIRSR625650-3"/>
    </source>
</evidence>
<evidence type="ECO:0000259" key="8">
    <source>
        <dbReference type="PROSITE" id="PS51387"/>
    </source>
</evidence>
<accession>A0A562RTB6</accession>
<dbReference type="RefSeq" id="WP_144684471.1">
    <property type="nucleotide sequence ID" value="NZ_VLLC01000011.1"/>
</dbReference>
<evidence type="ECO:0000256" key="3">
    <source>
        <dbReference type="ARBA" id="ARBA00022827"/>
    </source>
</evidence>
<dbReference type="GO" id="GO:0008609">
    <property type="term" value="F:alkylglycerone-phosphate synthase activity"/>
    <property type="evidence" value="ECO:0007669"/>
    <property type="project" value="InterPro"/>
</dbReference>
<evidence type="ECO:0000256" key="1">
    <source>
        <dbReference type="ARBA" id="ARBA00008000"/>
    </source>
</evidence>
<dbReference type="GO" id="GO:0071949">
    <property type="term" value="F:FAD binding"/>
    <property type="evidence" value="ECO:0007669"/>
    <property type="project" value="InterPro"/>
</dbReference>
<proteinExistence type="inferred from homology"/>
<dbReference type="InterPro" id="IPR016166">
    <property type="entry name" value="FAD-bd_PCMH"/>
</dbReference>
<dbReference type="Pfam" id="PF02913">
    <property type="entry name" value="FAD-oxidase_C"/>
    <property type="match status" value="1"/>
</dbReference>
<dbReference type="InterPro" id="IPR016171">
    <property type="entry name" value="Vanillyl_alc_oxidase_C-sub2"/>
</dbReference>
<dbReference type="Pfam" id="PF01565">
    <property type="entry name" value="FAD_binding_4"/>
    <property type="match status" value="1"/>
</dbReference>
<evidence type="ECO:0000256" key="4">
    <source>
        <dbReference type="PIRSR" id="PIRSR625650-1"/>
    </source>
</evidence>
<evidence type="ECO:0000256" key="2">
    <source>
        <dbReference type="ARBA" id="ARBA00022630"/>
    </source>
</evidence>
<dbReference type="InterPro" id="IPR036318">
    <property type="entry name" value="FAD-bd_PCMH-like_sf"/>
</dbReference>
<name>A0A562RTB6_9BACT</name>
<evidence type="ECO:0000313" key="10">
    <source>
        <dbReference type="Proteomes" id="UP000318307"/>
    </source>
</evidence>
<keyword evidence="10" id="KW-1185">Reference proteome</keyword>
<dbReference type="AlphaFoldDB" id="A0A562RTB6"/>
<dbReference type="Gene3D" id="3.30.300.330">
    <property type="match status" value="1"/>
</dbReference>
<dbReference type="InterPro" id="IPR004113">
    <property type="entry name" value="FAD-bd_oxidored_4_C"/>
</dbReference>
<feature type="binding site" evidence="5">
    <location>
        <position position="424"/>
    </location>
    <ligand>
        <name>substrate</name>
    </ligand>
</feature>
<dbReference type="PANTHER" id="PTHR46568:SF1">
    <property type="entry name" value="ALKYLDIHYDROXYACETONEPHOSPHATE SYNTHASE, PEROXISOMAL"/>
    <property type="match status" value="1"/>
</dbReference>
<dbReference type="Gene3D" id="3.30.465.10">
    <property type="match status" value="1"/>
</dbReference>
<dbReference type="Gene3D" id="3.30.70.3450">
    <property type="match status" value="1"/>
</dbReference>
<feature type="site" description="Important for enzyme activity" evidence="7">
    <location>
        <position position="337"/>
    </location>
</feature>